<sequence>METRKCIIDPNGDAIICLRNFDPPFAVLGTDEELFVLKKMKSLFGTASSGTTAPSGPGGFAGFGSGGLFGNAPSGTTAPSGSTAPPGSFGGMFGNAPSGSTAPSGFAGMFGNAPSSTTIPPSSFAGMFGNAPSGSPAPSGSDAFAGFGSGGFFGSASSPDSAGAAGAAPSGSTSTAFSFGNIPGTQTQSPSDGIEKESSRVAPQGPSENAVKPEEQTEPSTATPELHLQVSSAHLKLASRYFQKAFDGDFQESKRDVDGFLCVDASDWNREALIIVLRIIHGQNRQVPKVLDLEMLAKVAIIVDYYDCHELFDAFAELWLLRLKHRFILLHKLDRELILLLLVSWVFRWESEFKLATKIVLRQSKGPLNTLKLPIPEEITCKFSAIYTTLKTANTWSNSCPRYPETAGSP</sequence>
<organism evidence="2 3">
    <name type="scientific">Xylaria hypoxylon</name>
    <dbReference type="NCBI Taxonomy" id="37992"/>
    <lineage>
        <taxon>Eukaryota</taxon>
        <taxon>Fungi</taxon>
        <taxon>Dikarya</taxon>
        <taxon>Ascomycota</taxon>
        <taxon>Pezizomycotina</taxon>
        <taxon>Sordariomycetes</taxon>
        <taxon>Xylariomycetidae</taxon>
        <taxon>Xylariales</taxon>
        <taxon>Xylariaceae</taxon>
        <taxon>Xylaria</taxon>
    </lineage>
</organism>
<feature type="region of interest" description="Disordered" evidence="1">
    <location>
        <begin position="157"/>
        <end position="223"/>
    </location>
</feature>
<dbReference type="EMBL" id="SKBN01000017">
    <property type="protein sequence ID" value="TGJ87189.1"/>
    <property type="molecule type" value="Genomic_DNA"/>
</dbReference>
<name>A0A4Z0YS26_9PEZI</name>
<reference evidence="2 3" key="1">
    <citation type="submission" date="2019-03" db="EMBL/GenBank/DDBJ databases">
        <title>Draft genome sequence of Xylaria hypoxylon DSM 108379, a ubiquitous saprotrophic-parasitic fungi on hardwood.</title>
        <authorList>
            <person name="Buettner E."/>
            <person name="Leonhardt S."/>
            <person name="Gebauer A.M."/>
            <person name="Liers C."/>
            <person name="Hofrichter M."/>
            <person name="Kellner H."/>
        </authorList>
    </citation>
    <scope>NUCLEOTIDE SEQUENCE [LARGE SCALE GENOMIC DNA]</scope>
    <source>
        <strain evidence="2 3">DSM 108379</strain>
    </source>
</reference>
<gene>
    <name evidence="2" type="ORF">E0Z10_g1629</name>
</gene>
<dbReference type="AlphaFoldDB" id="A0A4Z0YS26"/>
<dbReference type="OrthoDB" id="5326346at2759"/>
<accession>A0A4Z0YS26</accession>
<evidence type="ECO:0000313" key="2">
    <source>
        <dbReference type="EMBL" id="TGJ87189.1"/>
    </source>
</evidence>
<dbReference type="Gene3D" id="3.30.710.10">
    <property type="entry name" value="Potassium Channel Kv1.1, Chain A"/>
    <property type="match status" value="1"/>
</dbReference>
<evidence type="ECO:0008006" key="4">
    <source>
        <dbReference type="Google" id="ProtNLM"/>
    </source>
</evidence>
<keyword evidence="3" id="KW-1185">Reference proteome</keyword>
<feature type="region of interest" description="Disordered" evidence="1">
    <location>
        <begin position="71"/>
        <end position="96"/>
    </location>
</feature>
<protein>
    <recommendedName>
        <fullName evidence="4">BTB domain-containing protein</fullName>
    </recommendedName>
</protein>
<dbReference type="STRING" id="37992.A0A4Z0YS26"/>
<evidence type="ECO:0000256" key="1">
    <source>
        <dbReference type="SAM" id="MobiDB-lite"/>
    </source>
</evidence>
<evidence type="ECO:0000313" key="3">
    <source>
        <dbReference type="Proteomes" id="UP000297716"/>
    </source>
</evidence>
<feature type="compositionally biased region" description="Low complexity" evidence="1">
    <location>
        <begin position="157"/>
        <end position="180"/>
    </location>
</feature>
<proteinExistence type="predicted"/>
<comment type="caution">
    <text evidence="2">The sequence shown here is derived from an EMBL/GenBank/DDBJ whole genome shotgun (WGS) entry which is preliminary data.</text>
</comment>
<feature type="compositionally biased region" description="Polar residues" evidence="1">
    <location>
        <begin position="74"/>
        <end position="85"/>
    </location>
</feature>
<dbReference type="Proteomes" id="UP000297716">
    <property type="component" value="Unassembled WGS sequence"/>
</dbReference>
<dbReference type="InterPro" id="IPR011333">
    <property type="entry name" value="SKP1/BTB/POZ_sf"/>
</dbReference>